<dbReference type="SMART" id="SM00388">
    <property type="entry name" value="HisKA"/>
    <property type="match status" value="1"/>
</dbReference>
<dbReference type="InterPro" id="IPR003018">
    <property type="entry name" value="GAF"/>
</dbReference>
<dbReference type="AlphaFoldDB" id="A0A8J7K7D1"/>
<gene>
    <name evidence="6" type="ORF">INR99_00695</name>
</gene>
<feature type="domain" description="Histidine kinase" evidence="5">
    <location>
        <begin position="580"/>
        <end position="812"/>
    </location>
</feature>
<dbReference type="SUPFAM" id="SSF48452">
    <property type="entry name" value="TPR-like"/>
    <property type="match status" value="2"/>
</dbReference>
<reference evidence="6 7" key="1">
    <citation type="submission" date="2020-10" db="EMBL/GenBank/DDBJ databases">
        <title>The genome sequence of Chitinilyticum litopenaei 4Y14.</title>
        <authorList>
            <person name="Liu Y."/>
        </authorList>
    </citation>
    <scope>NUCLEOTIDE SEQUENCE [LARGE SCALE GENOMIC DNA]</scope>
    <source>
        <strain evidence="6 7">4Y14</strain>
    </source>
</reference>
<comment type="catalytic activity">
    <reaction evidence="1">
        <text>ATP + protein L-histidine = ADP + protein N-phospho-L-histidine.</text>
        <dbReference type="EC" id="2.7.13.3"/>
    </reaction>
</comment>
<dbReference type="EC" id="2.7.13.3" evidence="2"/>
<dbReference type="Gene3D" id="1.25.40.10">
    <property type="entry name" value="Tetratricopeptide repeat domain"/>
    <property type="match status" value="2"/>
</dbReference>
<dbReference type="SMART" id="SM00028">
    <property type="entry name" value="TPR"/>
    <property type="match status" value="6"/>
</dbReference>
<dbReference type="InterPro" id="IPR005467">
    <property type="entry name" value="His_kinase_dom"/>
</dbReference>
<dbReference type="SMART" id="SM00387">
    <property type="entry name" value="HATPase_c"/>
    <property type="match status" value="1"/>
</dbReference>
<proteinExistence type="predicted"/>
<evidence type="ECO:0000256" key="1">
    <source>
        <dbReference type="ARBA" id="ARBA00000085"/>
    </source>
</evidence>
<evidence type="ECO:0000259" key="5">
    <source>
        <dbReference type="PROSITE" id="PS50109"/>
    </source>
</evidence>
<dbReference type="Pfam" id="PF01590">
    <property type="entry name" value="GAF"/>
    <property type="match status" value="1"/>
</dbReference>
<dbReference type="InterPro" id="IPR003594">
    <property type="entry name" value="HATPase_dom"/>
</dbReference>
<evidence type="ECO:0000256" key="3">
    <source>
        <dbReference type="ARBA" id="ARBA00022553"/>
    </source>
</evidence>
<keyword evidence="4" id="KW-0175">Coiled coil</keyword>
<comment type="caution">
    <text evidence="6">The sequence shown here is derived from an EMBL/GenBank/DDBJ whole genome shotgun (WGS) entry which is preliminary data.</text>
</comment>
<dbReference type="InterPro" id="IPR036890">
    <property type="entry name" value="HATPase_C_sf"/>
</dbReference>
<dbReference type="InterPro" id="IPR011990">
    <property type="entry name" value="TPR-like_helical_dom_sf"/>
</dbReference>
<dbReference type="SMART" id="SM00065">
    <property type="entry name" value="GAF"/>
    <property type="match status" value="1"/>
</dbReference>
<dbReference type="GO" id="GO:0000155">
    <property type="term" value="F:phosphorelay sensor kinase activity"/>
    <property type="evidence" value="ECO:0007669"/>
    <property type="project" value="InterPro"/>
</dbReference>
<feature type="coiled-coil region" evidence="4">
    <location>
        <begin position="512"/>
        <end position="571"/>
    </location>
</feature>
<dbReference type="PRINTS" id="PR00344">
    <property type="entry name" value="BCTRLSENSOR"/>
</dbReference>
<name>A0A8J7K7D1_9NEIS</name>
<dbReference type="Gene3D" id="3.30.450.40">
    <property type="match status" value="1"/>
</dbReference>
<dbReference type="CDD" id="cd00075">
    <property type="entry name" value="HATPase"/>
    <property type="match status" value="1"/>
</dbReference>
<evidence type="ECO:0000313" key="6">
    <source>
        <dbReference type="EMBL" id="MBE9607858.1"/>
    </source>
</evidence>
<dbReference type="InterPro" id="IPR004358">
    <property type="entry name" value="Sig_transdc_His_kin-like_C"/>
</dbReference>
<sequence length="824" mass="91058">MLVHGQQLGHGMDESLSPPEQQLLAEIDAIMHTDLERGRKLCVGLIEASRLMRSPLAHVQAAERYGLIMDHQGHAAEARNVLFEALQVAQAQHLFANEACLLEQIARSYYTNAEYRPAIQYWARCVEICETTGGSDRVWMLAKVGLGQIYDALGDYASAATLHRAALGRIHLDYDPWLDAKIKINLGVNLMRYGDAGEAREVFEDALALCNEGKFWDYAAESHLRLGEMFLRQDRLDQAELHLFAGLATARMVDYRWGEANLLLAIAEVKARHGKLEEALETLMEGVKISEEFNFIHILERQHLAIARYAEQLGGYSTALNALKAGFTLAERIQAAAAPERQRELEDKAGLRPSPARLLVELSNHPALDSGKQEEAFAILCRQASAIMGVARVQILLLQEDGLSLKSPSIFIAALDRLERGQEWGQQAWPQLASWLSEPESIIAHDCIHHPLTWGLAAEYLQPLAISSLLAFPVRVPGRLIGLFWMEHVGAQRNWTPDELLHGSQLADMCSRALANSERKRFQREIHQLNARLMESNEALEGRVKERTRELEHANEELHHAMAKLVQSEKLASLGSLVAGIAHELNTPLGGALTIASTLMDEAQQFEDGMREGRMKRAEAERFVALCRDGTAIMQRNINRASDLVARFRQVAVDTTSEQRQSFDLREVLGDVLATYAGVLQQAGHTLECDLAGALLLDSYPGPIEQVISQLLGNSLLHGLAGRSGGVITVAARELDAERIELVYEDNGAGIPESLHRRVFDPFFTTRMGQGGSGLGLYLVYNLITGVLGGEVLLSSEVGHFTRFTMMLPRHAPQGGVTAPAALS</sequence>
<keyword evidence="7" id="KW-1185">Reference proteome</keyword>
<dbReference type="InterPro" id="IPR003661">
    <property type="entry name" value="HisK_dim/P_dom"/>
</dbReference>
<keyword evidence="3" id="KW-0597">Phosphoprotein</keyword>
<evidence type="ECO:0000256" key="4">
    <source>
        <dbReference type="SAM" id="Coils"/>
    </source>
</evidence>
<dbReference type="PROSITE" id="PS50109">
    <property type="entry name" value="HIS_KIN"/>
    <property type="match status" value="1"/>
</dbReference>
<dbReference type="SUPFAM" id="SSF47384">
    <property type="entry name" value="Homodimeric domain of signal transducing histidine kinase"/>
    <property type="match status" value="1"/>
</dbReference>
<dbReference type="Proteomes" id="UP000604481">
    <property type="component" value="Unassembled WGS sequence"/>
</dbReference>
<dbReference type="Gene3D" id="1.10.287.130">
    <property type="match status" value="1"/>
</dbReference>
<dbReference type="CDD" id="cd00082">
    <property type="entry name" value="HisKA"/>
    <property type="match status" value="1"/>
</dbReference>
<dbReference type="Gene3D" id="3.30.565.10">
    <property type="entry name" value="Histidine kinase-like ATPase, C-terminal domain"/>
    <property type="match status" value="1"/>
</dbReference>
<protein>
    <recommendedName>
        <fullName evidence="2">histidine kinase</fullName>
        <ecNumber evidence="2">2.7.13.3</ecNumber>
    </recommendedName>
</protein>
<evidence type="ECO:0000256" key="2">
    <source>
        <dbReference type="ARBA" id="ARBA00012438"/>
    </source>
</evidence>
<accession>A0A8J7K7D1</accession>
<dbReference type="InterPro" id="IPR036097">
    <property type="entry name" value="HisK_dim/P_sf"/>
</dbReference>
<dbReference type="Pfam" id="PF02518">
    <property type="entry name" value="HATPase_c"/>
    <property type="match status" value="1"/>
</dbReference>
<dbReference type="SUPFAM" id="SSF55874">
    <property type="entry name" value="ATPase domain of HSP90 chaperone/DNA topoisomerase II/histidine kinase"/>
    <property type="match status" value="1"/>
</dbReference>
<organism evidence="6 7">
    <name type="scientific">Chitinilyticum piscinae</name>
    <dbReference type="NCBI Taxonomy" id="2866724"/>
    <lineage>
        <taxon>Bacteria</taxon>
        <taxon>Pseudomonadati</taxon>
        <taxon>Pseudomonadota</taxon>
        <taxon>Betaproteobacteria</taxon>
        <taxon>Neisseriales</taxon>
        <taxon>Chitinibacteraceae</taxon>
        <taxon>Chitinilyticum</taxon>
    </lineage>
</organism>
<dbReference type="InterPro" id="IPR029016">
    <property type="entry name" value="GAF-like_dom_sf"/>
</dbReference>
<dbReference type="InterPro" id="IPR019734">
    <property type="entry name" value="TPR_rpt"/>
</dbReference>
<dbReference type="SUPFAM" id="SSF55781">
    <property type="entry name" value="GAF domain-like"/>
    <property type="match status" value="1"/>
</dbReference>
<evidence type="ECO:0000313" key="7">
    <source>
        <dbReference type="Proteomes" id="UP000604481"/>
    </source>
</evidence>
<dbReference type="EMBL" id="JADFUA010000001">
    <property type="protein sequence ID" value="MBE9607858.1"/>
    <property type="molecule type" value="Genomic_DNA"/>
</dbReference>
<dbReference type="PANTHER" id="PTHR43065">
    <property type="entry name" value="SENSOR HISTIDINE KINASE"/>
    <property type="match status" value="1"/>
</dbReference>